<dbReference type="AlphaFoldDB" id="A4X2A3"/>
<evidence type="ECO:0000313" key="2">
    <source>
        <dbReference type="Proteomes" id="UP000000235"/>
    </source>
</evidence>
<organism evidence="1 2">
    <name type="scientific">Salinispora tropica (strain ATCC BAA-916 / DSM 44818 / JCM 13857 / NBRC 105044 / CNB-440)</name>
    <dbReference type="NCBI Taxonomy" id="369723"/>
    <lineage>
        <taxon>Bacteria</taxon>
        <taxon>Bacillati</taxon>
        <taxon>Actinomycetota</taxon>
        <taxon>Actinomycetes</taxon>
        <taxon>Micromonosporales</taxon>
        <taxon>Micromonosporaceae</taxon>
        <taxon>Salinispora</taxon>
    </lineage>
</organism>
<dbReference type="KEGG" id="stp:Strop_0519"/>
<dbReference type="eggNOG" id="ENOG5032UN8">
    <property type="taxonomic scope" value="Bacteria"/>
</dbReference>
<dbReference type="Gene3D" id="3.40.1360.10">
    <property type="match status" value="1"/>
</dbReference>
<accession>A4X2A3</accession>
<reference evidence="2" key="1">
    <citation type="journal article" date="2007" name="Proc. Natl. Acad. Sci. U.S.A.">
        <title>Genome sequencing reveals complex secondary metabolome in the marine actinomycete Salinispora tropica.</title>
        <authorList>
            <person name="Udwary D.W."/>
            <person name="Zeigler L."/>
            <person name="Asolkar R.N."/>
            <person name="Singan V."/>
            <person name="Lapidus A."/>
            <person name="Fenical W."/>
            <person name="Jensen P.R."/>
            <person name="Moore B.S."/>
        </authorList>
    </citation>
    <scope>NUCLEOTIDE SEQUENCE [LARGE SCALE GENOMIC DNA]</scope>
    <source>
        <strain evidence="2">ATCC BAA-916 / DSM 44818 / CNB-440</strain>
    </source>
</reference>
<name>A4X2A3_SALTO</name>
<gene>
    <name evidence="1" type="ordered locus">Strop_0519</name>
</gene>
<evidence type="ECO:0008006" key="3">
    <source>
        <dbReference type="Google" id="ProtNLM"/>
    </source>
</evidence>
<dbReference type="EMBL" id="CP000667">
    <property type="protein sequence ID" value="ABP53003.1"/>
    <property type="molecule type" value="Genomic_DNA"/>
</dbReference>
<evidence type="ECO:0000313" key="1">
    <source>
        <dbReference type="EMBL" id="ABP53003.1"/>
    </source>
</evidence>
<dbReference type="CDD" id="cd01029">
    <property type="entry name" value="TOPRIM_primases"/>
    <property type="match status" value="1"/>
</dbReference>
<protein>
    <recommendedName>
        <fullName evidence="3">Toprim domain-containing protein</fullName>
    </recommendedName>
</protein>
<dbReference type="STRING" id="369723.Strop_0519"/>
<sequence length="223" mass="24479">MTERDPLRPLSVSQRETLEEATAAYQSQLTADVAGYLTARGIGQDLADAHRLGAVVEPMPGHKRFQGMLAIPYLDKDGLPLSMRFRCIEAHEHRDYHHGKYNSMTDESTRMFNIGAIHRDGSEIHLAEGEFDTILLDLVFSGAVGVAGARAFLPRHRRMLAGFSRIWVWADPDDAGTELANTVTRGLRGARVVRLRGGDVTDIYMAGGAPSLHSLIDAEGGNR</sequence>
<dbReference type="SUPFAM" id="SSF56731">
    <property type="entry name" value="DNA primase core"/>
    <property type="match status" value="1"/>
</dbReference>
<keyword evidence="2" id="KW-1185">Reference proteome</keyword>
<proteinExistence type="predicted"/>
<dbReference type="Proteomes" id="UP000000235">
    <property type="component" value="Chromosome"/>
</dbReference>
<dbReference type="InterPro" id="IPR034154">
    <property type="entry name" value="TOPRIM_DnaG/twinkle"/>
</dbReference>
<dbReference type="HOGENOM" id="CLU_108037_0_0_11"/>
<dbReference type="RefSeq" id="WP_011904437.1">
    <property type="nucleotide sequence ID" value="NC_009380.1"/>
</dbReference>